<dbReference type="InterPro" id="IPR000719">
    <property type="entry name" value="Prot_kinase_dom"/>
</dbReference>
<dbReference type="AlphaFoldDB" id="A0A4D6H8A9"/>
<dbReference type="GO" id="GO:0005524">
    <property type="term" value="F:ATP binding"/>
    <property type="evidence" value="ECO:0007669"/>
    <property type="project" value="InterPro"/>
</dbReference>
<evidence type="ECO:0000313" key="3">
    <source>
        <dbReference type="EMBL" id="QCC50264.1"/>
    </source>
</evidence>
<dbReference type="Gene3D" id="1.25.10.10">
    <property type="entry name" value="Leucine-rich Repeat Variant"/>
    <property type="match status" value="1"/>
</dbReference>
<evidence type="ECO:0000313" key="4">
    <source>
        <dbReference type="Proteomes" id="UP000296706"/>
    </source>
</evidence>
<sequence>MGSQGVDDEAAARERIAALVRSPAESRRLLPGVVGLLEAEDDHLRLSAACGICLAGRADPELLPYLIRRLLNRLHADSVRAEAMFAFEYLASQFPEEVDEIVDELREENDGREPLSYARPGGFRRSHIYSPSSNRHDVGRTRLAGDRRDPGPQQVYNDDGEPVKRQPGPKTAAEEGAHETDDDESDPDTSADEESSTDATDDDTATPEAPDGQSGGVHASPDERPDWILDEETLEAILAESAFEDITILAGHEQGLFSENYRTLAVARGTERATALRLFRQPESNTDGFERYLSVALDRWNRVSAASNVISLYDYGQRPQPWAAVAYTEQTLADRDRLPIGEALWNAITLTRTVETLHDNNVIHGGLDPGSIAYTGAIMDENERLTPLIDHVGLIEAFRFHFDPSEYLDPRYAAPEYFDATFGEIDHATDIYQLGAILYRLFTGEAPYDGDDRPVQRQILEGSAVAPSEQVETVPRSVDNVISKAMAAQKLTRYETVAHLEQDLLQLRDHLVTDG</sequence>
<reference evidence="3 4" key="1">
    <citation type="journal article" date="2019" name="Nat. Commun.">
        <title>A new type of DNA phosphorothioation-based antiviral system in archaea.</title>
        <authorList>
            <person name="Xiong L."/>
            <person name="Liu S."/>
            <person name="Chen S."/>
            <person name="Xiao Y."/>
            <person name="Zhu B."/>
            <person name="Gao Y."/>
            <person name="Zhang Y."/>
            <person name="Chen B."/>
            <person name="Luo J."/>
            <person name="Deng Z."/>
            <person name="Chen X."/>
            <person name="Wang L."/>
            <person name="Chen S."/>
        </authorList>
    </citation>
    <scope>NUCLEOTIDE SEQUENCE [LARGE SCALE GENOMIC DNA]</scope>
    <source>
        <strain evidence="3 4">CBA1105</strain>
    </source>
</reference>
<feature type="region of interest" description="Disordered" evidence="1">
    <location>
        <begin position="107"/>
        <end position="224"/>
    </location>
</feature>
<dbReference type="STRING" id="1457250.GCA_000755225_02897"/>
<dbReference type="PROSITE" id="PS50011">
    <property type="entry name" value="PROTEIN_KINASE_DOM"/>
    <property type="match status" value="1"/>
</dbReference>
<dbReference type="InterPro" id="IPR011989">
    <property type="entry name" value="ARM-like"/>
</dbReference>
<evidence type="ECO:0000256" key="1">
    <source>
        <dbReference type="SAM" id="MobiDB-lite"/>
    </source>
</evidence>
<protein>
    <recommendedName>
        <fullName evidence="2">Protein kinase domain-containing protein</fullName>
    </recommendedName>
</protein>
<dbReference type="Gene3D" id="1.10.510.10">
    <property type="entry name" value="Transferase(Phosphotransferase) domain 1"/>
    <property type="match status" value="1"/>
</dbReference>
<dbReference type="RefSeq" id="WP_049993709.1">
    <property type="nucleotide sequence ID" value="NZ_CP031310.1"/>
</dbReference>
<dbReference type="OrthoDB" id="41005at2157"/>
<keyword evidence="4" id="KW-1185">Reference proteome</keyword>
<dbReference type="GeneID" id="39846800"/>
<dbReference type="InterPro" id="IPR011009">
    <property type="entry name" value="Kinase-like_dom_sf"/>
</dbReference>
<evidence type="ECO:0000259" key="2">
    <source>
        <dbReference type="PROSITE" id="PS50011"/>
    </source>
</evidence>
<gene>
    <name evidence="3" type="ORF">DV733_03005</name>
</gene>
<dbReference type="Proteomes" id="UP000296706">
    <property type="component" value="Chromosome"/>
</dbReference>
<accession>A0A4D6H8A9</accession>
<dbReference type="InterPro" id="IPR016024">
    <property type="entry name" value="ARM-type_fold"/>
</dbReference>
<dbReference type="KEGG" id="hsn:DV733_03005"/>
<dbReference type="SUPFAM" id="SSF48371">
    <property type="entry name" value="ARM repeat"/>
    <property type="match status" value="1"/>
</dbReference>
<feature type="compositionally biased region" description="Basic and acidic residues" evidence="1">
    <location>
        <begin position="134"/>
        <end position="150"/>
    </location>
</feature>
<dbReference type="GO" id="GO:0004672">
    <property type="term" value="F:protein kinase activity"/>
    <property type="evidence" value="ECO:0007669"/>
    <property type="project" value="InterPro"/>
</dbReference>
<dbReference type="EMBL" id="CP031310">
    <property type="protein sequence ID" value="QCC50264.1"/>
    <property type="molecule type" value="Genomic_DNA"/>
</dbReference>
<name>A0A4D6H8A9_9EURY</name>
<dbReference type="SUPFAM" id="SSF56112">
    <property type="entry name" value="Protein kinase-like (PK-like)"/>
    <property type="match status" value="1"/>
</dbReference>
<dbReference type="PANTHER" id="PTHR24347">
    <property type="entry name" value="SERINE/THREONINE-PROTEIN KINASE"/>
    <property type="match status" value="1"/>
</dbReference>
<feature type="domain" description="Protein kinase" evidence="2">
    <location>
        <begin position="246"/>
        <end position="505"/>
    </location>
</feature>
<proteinExistence type="predicted"/>
<feature type="compositionally biased region" description="Acidic residues" evidence="1">
    <location>
        <begin position="180"/>
        <end position="205"/>
    </location>
</feature>
<organism evidence="3 4">
    <name type="scientific">Halapricum salinum</name>
    <dbReference type="NCBI Taxonomy" id="1457250"/>
    <lineage>
        <taxon>Archaea</taxon>
        <taxon>Methanobacteriati</taxon>
        <taxon>Methanobacteriota</taxon>
        <taxon>Stenosarchaea group</taxon>
        <taxon>Halobacteria</taxon>
        <taxon>Halobacteriales</taxon>
        <taxon>Haloarculaceae</taxon>
        <taxon>Halapricum</taxon>
    </lineage>
</organism>